<name>A0A6C0AK27_9ZZZZ</name>
<protein>
    <submittedName>
        <fullName evidence="1">Uncharacterized protein</fullName>
    </submittedName>
</protein>
<reference evidence="1" key="1">
    <citation type="journal article" date="2020" name="Nature">
        <title>Giant virus diversity and host interactions through global metagenomics.</title>
        <authorList>
            <person name="Schulz F."/>
            <person name="Roux S."/>
            <person name="Paez-Espino D."/>
            <person name="Jungbluth S."/>
            <person name="Walsh D.A."/>
            <person name="Denef V.J."/>
            <person name="McMahon K.D."/>
            <person name="Konstantinidis K.T."/>
            <person name="Eloe-Fadrosh E.A."/>
            <person name="Kyrpides N.C."/>
            <person name="Woyke T."/>
        </authorList>
    </citation>
    <scope>NUCLEOTIDE SEQUENCE</scope>
    <source>
        <strain evidence="1">GVMAG-S-1039698-54</strain>
    </source>
</reference>
<dbReference type="InterPro" id="IPR027417">
    <property type="entry name" value="P-loop_NTPase"/>
</dbReference>
<dbReference type="SUPFAM" id="SSF52540">
    <property type="entry name" value="P-loop containing nucleoside triphosphate hydrolases"/>
    <property type="match status" value="1"/>
</dbReference>
<dbReference type="SUPFAM" id="SSF48019">
    <property type="entry name" value="post-AAA+ oligomerization domain-like"/>
    <property type="match status" value="1"/>
</dbReference>
<sequence>MKYQETKFEDYINSCKNSNLHKECSDTLQLVKNPISNQNNLIFYGPSGIGKYTQALNFIKDFSKTGLKYERKINFSFQNKKTYLFKISDIHYEVDMELLGCNAKLLWNDFFNHIIDILSASQDHTGIILCKNFHKIHSELLDIFYSYMQTLSHKNINLIYILITEDIGFIPTNILNRCQVLPFKRPTKQSYKKITGKTLNKNYDISNIINIKNINSNILQLQTPNKIIVNKIINNITNYKELKFMKLREQIYEMFIYQLNVNYCIWDIINHFINNKKINNNNIHSIFNRMFIFFKYYNNNYRPIYHIEGFLYYLCTVIHGL</sequence>
<dbReference type="Gene3D" id="3.40.50.300">
    <property type="entry name" value="P-loop containing nucleotide triphosphate hydrolases"/>
    <property type="match status" value="1"/>
</dbReference>
<dbReference type="GO" id="GO:0003677">
    <property type="term" value="F:DNA binding"/>
    <property type="evidence" value="ECO:0007669"/>
    <property type="project" value="InterPro"/>
</dbReference>
<dbReference type="EMBL" id="MN740675">
    <property type="protein sequence ID" value="QHS80128.1"/>
    <property type="molecule type" value="Genomic_DNA"/>
</dbReference>
<dbReference type="InterPro" id="IPR008921">
    <property type="entry name" value="DNA_pol3_clamp-load_cplx_C"/>
</dbReference>
<accession>A0A6C0AK27</accession>
<proteinExistence type="predicted"/>
<evidence type="ECO:0000313" key="1">
    <source>
        <dbReference type="EMBL" id="QHS80128.1"/>
    </source>
</evidence>
<organism evidence="1">
    <name type="scientific">viral metagenome</name>
    <dbReference type="NCBI Taxonomy" id="1070528"/>
    <lineage>
        <taxon>unclassified sequences</taxon>
        <taxon>metagenomes</taxon>
        <taxon>organismal metagenomes</taxon>
    </lineage>
</organism>
<dbReference type="AlphaFoldDB" id="A0A6C0AK27"/>
<dbReference type="GO" id="GO:0006260">
    <property type="term" value="P:DNA replication"/>
    <property type="evidence" value="ECO:0007669"/>
    <property type="project" value="InterPro"/>
</dbReference>